<dbReference type="InterPro" id="IPR008972">
    <property type="entry name" value="Cupredoxin"/>
</dbReference>
<evidence type="ECO:0000256" key="1">
    <source>
        <dbReference type="SAM" id="Phobius"/>
    </source>
</evidence>
<reference evidence="2" key="1">
    <citation type="journal article" date="2015" name="Nature">
        <title>Complex archaea that bridge the gap between prokaryotes and eukaryotes.</title>
        <authorList>
            <person name="Spang A."/>
            <person name="Saw J.H."/>
            <person name="Jorgensen S.L."/>
            <person name="Zaremba-Niedzwiedzka K."/>
            <person name="Martijn J."/>
            <person name="Lind A.E."/>
            <person name="van Eijk R."/>
            <person name="Schleper C."/>
            <person name="Guy L."/>
            <person name="Ettema T.J."/>
        </authorList>
    </citation>
    <scope>NUCLEOTIDE SEQUENCE</scope>
</reference>
<accession>A0A0F9EK03</accession>
<organism evidence="2">
    <name type="scientific">marine sediment metagenome</name>
    <dbReference type="NCBI Taxonomy" id="412755"/>
    <lineage>
        <taxon>unclassified sequences</taxon>
        <taxon>metagenomes</taxon>
        <taxon>ecological metagenomes</taxon>
    </lineage>
</organism>
<keyword evidence="1" id="KW-1133">Transmembrane helix</keyword>
<gene>
    <name evidence="2" type="ORF">LCGC14_2357680</name>
</gene>
<dbReference type="AlphaFoldDB" id="A0A0F9EK03"/>
<protein>
    <recommendedName>
        <fullName evidence="3">EfeO-type cupredoxin-like domain-containing protein</fullName>
    </recommendedName>
</protein>
<comment type="caution">
    <text evidence="2">The sequence shown here is derived from an EMBL/GenBank/DDBJ whole genome shotgun (WGS) entry which is preliminary data.</text>
</comment>
<name>A0A0F9EK03_9ZZZZ</name>
<evidence type="ECO:0000313" key="2">
    <source>
        <dbReference type="EMBL" id="KKL45240.1"/>
    </source>
</evidence>
<sequence>MNKTVITVIIIVVVLIGGFLLLNRYSSPQTPSLDSSQDESLDLSQPVTDANVVRYTDSGYEPSTLTVNAGESVTFMNESGQSMWTASVMHPTHIVYDGTSLEEHCPDATGTAFDQCSAGDEYSFMFMKSGEWGYHNHLNPSDFGTIVVE</sequence>
<keyword evidence="1" id="KW-0812">Transmembrane</keyword>
<dbReference type="SUPFAM" id="SSF49503">
    <property type="entry name" value="Cupredoxins"/>
    <property type="match status" value="1"/>
</dbReference>
<feature type="transmembrane region" description="Helical" evidence="1">
    <location>
        <begin position="6"/>
        <end position="22"/>
    </location>
</feature>
<dbReference type="EMBL" id="LAZR01034465">
    <property type="protein sequence ID" value="KKL45240.1"/>
    <property type="molecule type" value="Genomic_DNA"/>
</dbReference>
<evidence type="ECO:0008006" key="3">
    <source>
        <dbReference type="Google" id="ProtNLM"/>
    </source>
</evidence>
<proteinExistence type="predicted"/>
<keyword evidence="1" id="KW-0472">Membrane</keyword>
<dbReference type="Gene3D" id="2.60.40.420">
    <property type="entry name" value="Cupredoxins - blue copper proteins"/>
    <property type="match status" value="1"/>
</dbReference>